<name>A0A0K2UWZ4_LEPSM</name>
<protein>
    <submittedName>
        <fullName evidence="1">Uncharacterized protein</fullName>
    </submittedName>
</protein>
<reference evidence="1" key="1">
    <citation type="submission" date="2014-05" db="EMBL/GenBank/DDBJ databases">
        <authorList>
            <person name="Chronopoulou M."/>
        </authorList>
    </citation>
    <scope>NUCLEOTIDE SEQUENCE</scope>
    <source>
        <tissue evidence="1">Whole organism</tissue>
    </source>
</reference>
<sequence length="10" mass="1255">MIHQKLWELG</sequence>
<organism evidence="1">
    <name type="scientific">Lepeophtheirus salmonis</name>
    <name type="common">Salmon louse</name>
    <name type="synonym">Caligus salmonis</name>
    <dbReference type="NCBI Taxonomy" id="72036"/>
    <lineage>
        <taxon>Eukaryota</taxon>
        <taxon>Metazoa</taxon>
        <taxon>Ecdysozoa</taxon>
        <taxon>Arthropoda</taxon>
        <taxon>Crustacea</taxon>
        <taxon>Multicrustacea</taxon>
        <taxon>Hexanauplia</taxon>
        <taxon>Copepoda</taxon>
        <taxon>Siphonostomatoida</taxon>
        <taxon>Caligidae</taxon>
        <taxon>Lepeophtheirus</taxon>
    </lineage>
</organism>
<dbReference type="EMBL" id="HACA01024870">
    <property type="protein sequence ID" value="CDW42231.1"/>
    <property type="molecule type" value="Transcribed_RNA"/>
</dbReference>
<proteinExistence type="predicted"/>
<accession>A0A0K2UWZ4</accession>
<evidence type="ECO:0000313" key="1">
    <source>
        <dbReference type="EMBL" id="CDW42231.1"/>
    </source>
</evidence>